<evidence type="ECO:0000256" key="7">
    <source>
        <dbReference type="SAM" id="MobiDB-lite"/>
    </source>
</evidence>
<evidence type="ECO:0000256" key="1">
    <source>
        <dbReference type="ARBA" id="ARBA00001070"/>
    </source>
</evidence>
<dbReference type="EC" id="3.4.21.26" evidence="3"/>
<evidence type="ECO:0000256" key="4">
    <source>
        <dbReference type="ARBA" id="ARBA00022670"/>
    </source>
</evidence>
<comment type="catalytic activity">
    <reaction evidence="1">
        <text>Hydrolysis of Pro-|-Xaa &gt;&gt; Ala-|-Xaa in oligopeptides.</text>
        <dbReference type="EC" id="3.4.21.26"/>
    </reaction>
</comment>
<dbReference type="Pfam" id="PF00326">
    <property type="entry name" value="Peptidase_S9"/>
    <property type="match status" value="1"/>
</dbReference>
<feature type="region of interest" description="Disordered" evidence="7">
    <location>
        <begin position="296"/>
        <end position="328"/>
    </location>
</feature>
<organism evidence="10 11">
    <name type="scientific">Streptomyces galilaeus</name>
    <dbReference type="NCBI Taxonomy" id="33899"/>
    <lineage>
        <taxon>Bacteria</taxon>
        <taxon>Bacillati</taxon>
        <taxon>Actinomycetota</taxon>
        <taxon>Actinomycetes</taxon>
        <taxon>Kitasatosporales</taxon>
        <taxon>Streptomycetaceae</taxon>
        <taxon>Streptomyces</taxon>
    </lineage>
</organism>
<dbReference type="InterPro" id="IPR002471">
    <property type="entry name" value="Pept_S9_AS"/>
</dbReference>
<dbReference type="Proteomes" id="UP001631993">
    <property type="component" value="Unassembled WGS sequence"/>
</dbReference>
<feature type="domain" description="Peptidase S9A N-terminal" evidence="9">
    <location>
        <begin position="20"/>
        <end position="428"/>
    </location>
</feature>
<evidence type="ECO:0000313" key="10">
    <source>
        <dbReference type="EMBL" id="MFM9649347.1"/>
    </source>
</evidence>
<protein>
    <recommendedName>
        <fullName evidence="3">prolyl oligopeptidase</fullName>
        <ecNumber evidence="3">3.4.21.26</ecNumber>
    </recommendedName>
</protein>
<evidence type="ECO:0000256" key="5">
    <source>
        <dbReference type="ARBA" id="ARBA00022801"/>
    </source>
</evidence>
<dbReference type="PROSITE" id="PS00708">
    <property type="entry name" value="PRO_ENDOPEP_SER"/>
    <property type="match status" value="1"/>
</dbReference>
<accession>A0ABW9IN42</accession>
<evidence type="ECO:0000313" key="11">
    <source>
        <dbReference type="Proteomes" id="UP001631993"/>
    </source>
</evidence>
<feature type="domain" description="Peptidase S9 prolyl oligopeptidase catalytic" evidence="8">
    <location>
        <begin position="494"/>
        <end position="702"/>
    </location>
</feature>
<dbReference type="Gene3D" id="3.40.50.1820">
    <property type="entry name" value="alpha/beta hydrolase"/>
    <property type="match status" value="1"/>
</dbReference>
<keyword evidence="11" id="KW-1185">Reference proteome</keyword>
<dbReference type="PANTHER" id="PTHR42881:SF2">
    <property type="entry name" value="PROLYL ENDOPEPTIDASE"/>
    <property type="match status" value="1"/>
</dbReference>
<proteinExistence type="inferred from homology"/>
<evidence type="ECO:0000259" key="9">
    <source>
        <dbReference type="Pfam" id="PF02897"/>
    </source>
</evidence>
<dbReference type="RefSeq" id="WP_369276896.1">
    <property type="nucleotide sequence ID" value="NZ_JBJVMW010000017.1"/>
</dbReference>
<dbReference type="PRINTS" id="PR00862">
    <property type="entry name" value="PROLIGOPTASE"/>
</dbReference>
<dbReference type="SUPFAM" id="SSF50993">
    <property type="entry name" value="Peptidase/esterase 'gauge' domain"/>
    <property type="match status" value="1"/>
</dbReference>
<dbReference type="PANTHER" id="PTHR42881">
    <property type="entry name" value="PROLYL ENDOPEPTIDASE"/>
    <property type="match status" value="1"/>
</dbReference>
<keyword evidence="5" id="KW-0378">Hydrolase</keyword>
<feature type="region of interest" description="Disordered" evidence="7">
    <location>
        <begin position="1"/>
        <end position="31"/>
    </location>
</feature>
<keyword evidence="4" id="KW-0645">Protease</keyword>
<dbReference type="InterPro" id="IPR002470">
    <property type="entry name" value="Peptidase_S9A"/>
</dbReference>
<evidence type="ECO:0000256" key="6">
    <source>
        <dbReference type="ARBA" id="ARBA00022825"/>
    </source>
</evidence>
<evidence type="ECO:0000256" key="2">
    <source>
        <dbReference type="ARBA" id="ARBA00005228"/>
    </source>
</evidence>
<dbReference type="InterPro" id="IPR001375">
    <property type="entry name" value="Peptidase_S9_cat"/>
</dbReference>
<evidence type="ECO:0000256" key="3">
    <source>
        <dbReference type="ARBA" id="ARBA00011897"/>
    </source>
</evidence>
<dbReference type="Gene3D" id="2.130.10.120">
    <property type="entry name" value="Prolyl oligopeptidase, N-terminal domain"/>
    <property type="match status" value="1"/>
</dbReference>
<gene>
    <name evidence="10" type="ORF">ACKI1S_24770</name>
</gene>
<dbReference type="InterPro" id="IPR023302">
    <property type="entry name" value="Pept_S9A_N"/>
</dbReference>
<dbReference type="InterPro" id="IPR029058">
    <property type="entry name" value="AB_hydrolase_fold"/>
</dbReference>
<dbReference type="InterPro" id="IPR051167">
    <property type="entry name" value="Prolyl_oligopep/macrocyclase"/>
</dbReference>
<comment type="similarity">
    <text evidence="2">Belongs to the peptidase S9A family.</text>
</comment>
<sequence>MTVSPPRDAGPTPARHPYPAAPRSGPVEVVHGRPVADPYRWLEDPRDPATVAWSAAQDLLYAEEEARWPDREALRGRMAALLADGGSGPPVPRGGREFHLRREAGRELAVLAVREGGRTRVLLDPLEADPSGTTVLDAWEPSWEGDLVAVQLSSGGTEHSVLRVLDTVTGAVVDGPVDRVRRSPVAWLPGGRAFYYVRRLPPERGPGGAGRHRRVYLHEVGTPADRDTEVFGAGRPQTQYYTVATSPDGRLLVVGASEGTAPRNDLWTADLTEAGPERPRLRRLPHGADARTAVRLRPGGGPLLLRTTAGAPRGRIASASRDATGPDQWRTLVGEQPGTVLQDFAVLDGPALDRPLLAVVRTRHAVGELTLHDARTGVPAGTVPLPGQGTIKSLTVRQDRGHEAWFTYTDHVTPTVVLHYDAVTGRLRRWPGGPPAGPSVRGVSVTQEVVRSRDGTEVRLFVMSPAGRPDRPRPAVLTGYGGFGASMTPGFTPQAVPWVRAGGVYAVACVRGGGEEGDEWHRAGRREHKHNTFDDFDAAADHLLRAGWAAPGRLGVLGSSNGGLLAATALTRRPQAYAAVVCAAPLLDMVRYELSGMGASWRDEYGSARDPVEFARLLAYSPYHQVREGTRYPAVLLAVFDGDTRVDPAHARKMCAALQWAGTGDGPVVLRAESGVGHGTRGASRSAGLYADVMAFFAHHLNLDVTGGGPA</sequence>
<dbReference type="SUPFAM" id="SSF53474">
    <property type="entry name" value="alpha/beta-Hydrolases"/>
    <property type="match status" value="1"/>
</dbReference>
<keyword evidence="6" id="KW-0720">Serine protease</keyword>
<dbReference type="EMBL" id="JBJVNE010000012">
    <property type="protein sequence ID" value="MFM9649347.1"/>
    <property type="molecule type" value="Genomic_DNA"/>
</dbReference>
<evidence type="ECO:0000259" key="8">
    <source>
        <dbReference type="Pfam" id="PF00326"/>
    </source>
</evidence>
<dbReference type="Pfam" id="PF02897">
    <property type="entry name" value="Peptidase_S9_N"/>
    <property type="match status" value="1"/>
</dbReference>
<name>A0ABW9IN42_STRGJ</name>
<comment type="caution">
    <text evidence="10">The sequence shown here is derived from an EMBL/GenBank/DDBJ whole genome shotgun (WGS) entry which is preliminary data.</text>
</comment>
<reference evidence="10 11" key="1">
    <citation type="submission" date="2024-12" db="EMBL/GenBank/DDBJ databases">
        <title>Forecasting of Potato common scab and diversities of Pathogenic streptomyces spp. in china.</title>
        <authorList>
            <person name="Handique U."/>
            <person name="Wu J."/>
        </authorList>
    </citation>
    <scope>NUCLEOTIDE SEQUENCE [LARGE SCALE GENOMIC DNA]</scope>
    <source>
        <strain evidence="10 11">ZRIMU1585</strain>
    </source>
</reference>